<evidence type="ECO:0000313" key="3">
    <source>
        <dbReference type="Proteomes" id="UP000021369"/>
    </source>
</evidence>
<gene>
    <name evidence="2" type="ORF">RASY3_10560</name>
    <name evidence="1" type="ORF">RASY3_19250</name>
</gene>
<dbReference type="EMBL" id="JEOB01000003">
    <property type="protein sequence ID" value="EXM38794.1"/>
    <property type="molecule type" value="Genomic_DNA"/>
</dbReference>
<protein>
    <submittedName>
        <fullName evidence="2">Uncharacterized protein</fullName>
    </submittedName>
</protein>
<dbReference type="Proteomes" id="UP000021369">
    <property type="component" value="Unassembled WGS sequence"/>
</dbReference>
<dbReference type="OrthoDB" id="1821617at2"/>
<evidence type="ECO:0000313" key="1">
    <source>
        <dbReference type="EMBL" id="EXM38323.1"/>
    </source>
</evidence>
<proteinExistence type="predicted"/>
<reference evidence="2 3" key="1">
    <citation type="submission" date="2013-06" db="EMBL/GenBank/DDBJ databases">
        <title>Rumen cellulosomics: divergent fiber-degrading strategies revealed by comparative genome-wide analysis of six Ruminococcal strains.</title>
        <authorList>
            <person name="Dassa B."/>
            <person name="Borovok I."/>
            <person name="Lamed R."/>
            <person name="Flint H."/>
            <person name="Yeoman C.J."/>
            <person name="White B."/>
            <person name="Bayer E.A."/>
        </authorList>
    </citation>
    <scope>NUCLEOTIDE SEQUENCE [LARGE SCALE GENOMIC DNA]</scope>
    <source>
        <strain evidence="2 3">SY3</strain>
    </source>
</reference>
<dbReference type="AlphaFoldDB" id="A0A011UDT6"/>
<dbReference type="PATRIC" id="fig|1341156.4.peg.2057"/>
<dbReference type="RefSeq" id="WP_037287973.1">
    <property type="nucleotide sequence ID" value="NZ_JEOB01000003.1"/>
</dbReference>
<organism evidence="2 3">
    <name type="scientific">Ruminococcus albus SY3</name>
    <dbReference type="NCBI Taxonomy" id="1341156"/>
    <lineage>
        <taxon>Bacteria</taxon>
        <taxon>Bacillati</taxon>
        <taxon>Bacillota</taxon>
        <taxon>Clostridia</taxon>
        <taxon>Eubacteriales</taxon>
        <taxon>Oscillospiraceae</taxon>
        <taxon>Ruminococcus</taxon>
    </lineage>
</organism>
<accession>A0A011UDT6</accession>
<name>A0A011UDT6_RUMAL</name>
<dbReference type="EMBL" id="JEOB01000004">
    <property type="protein sequence ID" value="EXM38323.1"/>
    <property type="molecule type" value="Genomic_DNA"/>
</dbReference>
<comment type="caution">
    <text evidence="2">The sequence shown here is derived from an EMBL/GenBank/DDBJ whole genome shotgun (WGS) entry which is preliminary data.</text>
</comment>
<sequence>MKYFVHNNERVSTVYYEFFKGEWDWDKGDRYHNDGSIFLHDDIMYTCGLEEILKNVLSDYDDCGENLIYPEKWEEVCRLAEKKGGIVKEITDEAALWVEDAFENCGCFTILGL</sequence>
<evidence type="ECO:0000313" key="2">
    <source>
        <dbReference type="EMBL" id="EXM38794.1"/>
    </source>
</evidence>
<keyword evidence="3" id="KW-1185">Reference proteome</keyword>